<evidence type="ECO:0000313" key="1">
    <source>
        <dbReference type="EnsemblMetazoa" id="GPAI018017-PA"/>
    </source>
</evidence>
<reference evidence="2" key="1">
    <citation type="submission" date="2014-03" db="EMBL/GenBank/DDBJ databases">
        <authorList>
            <person name="Aksoy S."/>
            <person name="Warren W."/>
            <person name="Wilson R.K."/>
        </authorList>
    </citation>
    <scope>NUCLEOTIDE SEQUENCE [LARGE SCALE GENOMIC DNA]</scope>
    <source>
        <strain evidence="2">IAEA</strain>
    </source>
</reference>
<reference evidence="1" key="2">
    <citation type="submission" date="2020-05" db="UniProtKB">
        <authorList>
            <consortium name="EnsemblMetazoa"/>
        </authorList>
    </citation>
    <scope>IDENTIFICATION</scope>
    <source>
        <strain evidence="1">IAEA</strain>
    </source>
</reference>
<dbReference type="Proteomes" id="UP000092445">
    <property type="component" value="Unassembled WGS sequence"/>
</dbReference>
<keyword evidence="2" id="KW-1185">Reference proteome</keyword>
<dbReference type="AlphaFoldDB" id="A0A1A9ZL28"/>
<accession>A0A1A9ZL28</accession>
<dbReference type="VEuPathDB" id="VectorBase:GPAI018017"/>
<name>A0A1A9ZL28_GLOPL</name>
<organism evidence="1 2">
    <name type="scientific">Glossina pallidipes</name>
    <name type="common">Tsetse fly</name>
    <dbReference type="NCBI Taxonomy" id="7398"/>
    <lineage>
        <taxon>Eukaryota</taxon>
        <taxon>Metazoa</taxon>
        <taxon>Ecdysozoa</taxon>
        <taxon>Arthropoda</taxon>
        <taxon>Hexapoda</taxon>
        <taxon>Insecta</taxon>
        <taxon>Pterygota</taxon>
        <taxon>Neoptera</taxon>
        <taxon>Endopterygota</taxon>
        <taxon>Diptera</taxon>
        <taxon>Brachycera</taxon>
        <taxon>Muscomorpha</taxon>
        <taxon>Hippoboscoidea</taxon>
        <taxon>Glossinidae</taxon>
        <taxon>Glossina</taxon>
    </lineage>
</organism>
<protein>
    <submittedName>
        <fullName evidence="1">Uncharacterized protein</fullName>
    </submittedName>
</protein>
<proteinExistence type="predicted"/>
<evidence type="ECO:0000313" key="2">
    <source>
        <dbReference type="Proteomes" id="UP000092445"/>
    </source>
</evidence>
<dbReference type="EnsemblMetazoa" id="GPAI018017-RA">
    <property type="protein sequence ID" value="GPAI018017-PA"/>
    <property type="gene ID" value="GPAI018017"/>
</dbReference>
<sequence>MNLDIQYAGRKGRPVEQTRSFTLQKLCKTMSLINEALEIFSRNDPERERRSRERRPKIARAILSDINCNKEMYLEIPKKSVLQTLDNWLKNVILFTEQEWRGSSWLLWAHFLRSDPLQSVYNRIGTVVNGDQCGYQSCTNRPNAYANQSNHWDVRCTNRANGTARFITLSEVICKKAESVTGLEQISPIPAHVCSCRRPKEEERAQSKSDFISHVEYVVIKEENSFVHVPPNTI</sequence>